<evidence type="ECO:0000313" key="14">
    <source>
        <dbReference type="EMBL" id="AFH62969.1"/>
    </source>
</evidence>
<dbReference type="KEGG" id="pmw:B2K_20025"/>
<name>I0BKS2_9BACL</name>
<accession>I0BKS2</accession>
<dbReference type="Pfam" id="PF00672">
    <property type="entry name" value="HAMP"/>
    <property type="match status" value="1"/>
</dbReference>
<dbReference type="OrthoDB" id="9809348at2"/>
<keyword evidence="5 12" id="KW-0812">Transmembrane</keyword>
<dbReference type="Gene3D" id="6.10.340.10">
    <property type="match status" value="1"/>
</dbReference>
<dbReference type="Pfam" id="PF06580">
    <property type="entry name" value="His_kinase"/>
    <property type="match status" value="1"/>
</dbReference>
<protein>
    <submittedName>
        <fullName evidence="14">Histidine kinase</fullName>
    </submittedName>
</protein>
<evidence type="ECO:0000256" key="3">
    <source>
        <dbReference type="ARBA" id="ARBA00022553"/>
    </source>
</evidence>
<evidence type="ECO:0000256" key="6">
    <source>
        <dbReference type="ARBA" id="ARBA00022741"/>
    </source>
</evidence>
<dbReference type="SMART" id="SM00387">
    <property type="entry name" value="HATPase_c"/>
    <property type="match status" value="1"/>
</dbReference>
<dbReference type="RefSeq" id="WP_014651367.1">
    <property type="nucleotide sequence ID" value="NC_017672.3"/>
</dbReference>
<dbReference type="GO" id="GO:0000155">
    <property type="term" value="F:phosphorelay sensor kinase activity"/>
    <property type="evidence" value="ECO:0007669"/>
    <property type="project" value="InterPro"/>
</dbReference>
<evidence type="ECO:0000256" key="8">
    <source>
        <dbReference type="ARBA" id="ARBA00022840"/>
    </source>
</evidence>
<dbReference type="AlphaFoldDB" id="I0BKS2"/>
<reference evidence="14 15" key="1">
    <citation type="submission" date="2013-06" db="EMBL/GenBank/DDBJ databases">
        <title>Complete genome sequence of Paenibacillus mucilaginosus K02.</title>
        <authorList>
            <person name="Xiao B."/>
            <person name="Sun L."/>
            <person name="Xiao L."/>
            <person name="Lian B."/>
        </authorList>
    </citation>
    <scope>NUCLEOTIDE SEQUENCE [LARGE SCALE GENOMIC DNA]</scope>
    <source>
        <strain evidence="14 15">K02</strain>
    </source>
</reference>
<gene>
    <name evidence="14" type="ORF">B2K_20025</name>
</gene>
<keyword evidence="9 12" id="KW-1133">Transmembrane helix</keyword>
<keyword evidence="3" id="KW-0597">Phosphoprotein</keyword>
<comment type="subcellular location">
    <subcellularLocation>
        <location evidence="1">Cell membrane</location>
        <topology evidence="1">Multi-pass membrane protein</topology>
    </subcellularLocation>
</comment>
<dbReference type="HOGENOM" id="CLU_020473_6_1_9"/>
<dbReference type="SUPFAM" id="SSF158472">
    <property type="entry name" value="HAMP domain-like"/>
    <property type="match status" value="1"/>
</dbReference>
<dbReference type="InterPro" id="IPR036890">
    <property type="entry name" value="HATPase_C_sf"/>
</dbReference>
<evidence type="ECO:0000256" key="12">
    <source>
        <dbReference type="SAM" id="Phobius"/>
    </source>
</evidence>
<dbReference type="PANTHER" id="PTHR34220:SF11">
    <property type="entry name" value="SENSOR PROTEIN KINASE HPTS"/>
    <property type="match status" value="1"/>
</dbReference>
<dbReference type="PANTHER" id="PTHR34220">
    <property type="entry name" value="SENSOR HISTIDINE KINASE YPDA"/>
    <property type="match status" value="1"/>
</dbReference>
<sequence length="609" mass="68841">MGKQFARRVNRSFPDVFYSLSFKHRILISFIILITLAITAAGTISYLIAAKEIQTNAFESSQETVTKSAQMVDEKLSHISVSVRSLMLSDAFQQMMQDVRNVDISGYFMHLTALQPVFSQMTYNDPLIQNILIATPIGDFYPTTDYRVQGFSFYESDMYYRIKESPNGVWVSGHADPFFTGHQRVLSLVVSGTQAVVSDKPLNVYVVVNLKEKELARLVSPTPSKKDRSYFFIDAAGEEIVQSGGSTGLRVPKDPSFLGRVTEGMQGSFFHGVHQTDYLVNYQKLSKVPDWILIGMQSKDRLLEQLNGIQQTTVYVILGFVLTSWLLSNRLTALLLRPLYKLQGLMRKVEGNQLSVRYETKYKDEVAQVGAQFNRMLDEINRLIEDVRRSEEGKRKAEMKALTAQMEPHFLYNTLHTIYCKSLLGENQDVNEMILALSQMFQLGLSGGRDLIPLGDELGHVSQYCAIQQKCYEGLFEYSAAVEDEELLDHLIPKILLQPLVENSILHGFKDRTSGGTIHIRVRREHKLLRLTIEDNGKGMDPENVLAGEQASVDPNKGYALKNIRNRLQLYYGSEAGMELRSKPEQGSVIELWIPQTEGEAGAYGREPQ</sequence>
<dbReference type="EMBL" id="CP003422">
    <property type="protein sequence ID" value="AFH62969.1"/>
    <property type="molecule type" value="Genomic_DNA"/>
</dbReference>
<dbReference type="SMART" id="SM00304">
    <property type="entry name" value="HAMP"/>
    <property type="match status" value="1"/>
</dbReference>
<evidence type="ECO:0000313" key="15">
    <source>
        <dbReference type="Proteomes" id="UP000007392"/>
    </source>
</evidence>
<evidence type="ECO:0000256" key="5">
    <source>
        <dbReference type="ARBA" id="ARBA00022692"/>
    </source>
</evidence>
<dbReference type="InterPro" id="IPR050640">
    <property type="entry name" value="Bact_2-comp_sensor_kinase"/>
</dbReference>
<dbReference type="InterPro" id="IPR003594">
    <property type="entry name" value="HATPase_dom"/>
</dbReference>
<feature type="domain" description="HAMP" evidence="13">
    <location>
        <begin position="333"/>
        <end position="385"/>
    </location>
</feature>
<keyword evidence="11 12" id="KW-0472">Membrane</keyword>
<keyword evidence="4" id="KW-0808">Transferase</keyword>
<keyword evidence="7 14" id="KW-0418">Kinase</keyword>
<evidence type="ECO:0000256" key="4">
    <source>
        <dbReference type="ARBA" id="ARBA00022679"/>
    </source>
</evidence>
<dbReference type="PROSITE" id="PS50885">
    <property type="entry name" value="HAMP"/>
    <property type="match status" value="1"/>
</dbReference>
<evidence type="ECO:0000256" key="1">
    <source>
        <dbReference type="ARBA" id="ARBA00004651"/>
    </source>
</evidence>
<dbReference type="Gene3D" id="3.30.565.10">
    <property type="entry name" value="Histidine kinase-like ATPase, C-terminal domain"/>
    <property type="match status" value="1"/>
</dbReference>
<dbReference type="InterPro" id="IPR010559">
    <property type="entry name" value="Sig_transdc_His_kin_internal"/>
</dbReference>
<keyword evidence="8" id="KW-0067">ATP-binding</keyword>
<dbReference type="GO" id="GO:0005524">
    <property type="term" value="F:ATP binding"/>
    <property type="evidence" value="ECO:0007669"/>
    <property type="project" value="UniProtKB-KW"/>
</dbReference>
<evidence type="ECO:0000256" key="11">
    <source>
        <dbReference type="ARBA" id="ARBA00023136"/>
    </source>
</evidence>
<evidence type="ECO:0000256" key="2">
    <source>
        <dbReference type="ARBA" id="ARBA00022475"/>
    </source>
</evidence>
<keyword evidence="10" id="KW-0902">Two-component regulatory system</keyword>
<evidence type="ECO:0000259" key="13">
    <source>
        <dbReference type="PROSITE" id="PS50885"/>
    </source>
</evidence>
<dbReference type="CDD" id="cd06225">
    <property type="entry name" value="HAMP"/>
    <property type="match status" value="1"/>
</dbReference>
<proteinExistence type="predicted"/>
<evidence type="ECO:0000256" key="9">
    <source>
        <dbReference type="ARBA" id="ARBA00022989"/>
    </source>
</evidence>
<keyword evidence="6" id="KW-0547">Nucleotide-binding</keyword>
<dbReference type="InterPro" id="IPR003660">
    <property type="entry name" value="HAMP_dom"/>
</dbReference>
<dbReference type="SUPFAM" id="SSF55874">
    <property type="entry name" value="ATPase domain of HSP90 chaperone/DNA topoisomerase II/histidine kinase"/>
    <property type="match status" value="1"/>
</dbReference>
<evidence type="ECO:0000256" key="7">
    <source>
        <dbReference type="ARBA" id="ARBA00022777"/>
    </source>
</evidence>
<dbReference type="GO" id="GO:0005886">
    <property type="term" value="C:plasma membrane"/>
    <property type="evidence" value="ECO:0007669"/>
    <property type="project" value="UniProtKB-SubCell"/>
</dbReference>
<feature type="transmembrane region" description="Helical" evidence="12">
    <location>
        <begin position="26"/>
        <end position="49"/>
    </location>
</feature>
<organism evidence="14 15">
    <name type="scientific">Paenibacillus mucilaginosus K02</name>
    <dbReference type="NCBI Taxonomy" id="997761"/>
    <lineage>
        <taxon>Bacteria</taxon>
        <taxon>Bacillati</taxon>
        <taxon>Bacillota</taxon>
        <taxon>Bacilli</taxon>
        <taxon>Bacillales</taxon>
        <taxon>Paenibacillaceae</taxon>
        <taxon>Paenibacillus</taxon>
    </lineage>
</organism>
<evidence type="ECO:0000256" key="10">
    <source>
        <dbReference type="ARBA" id="ARBA00023012"/>
    </source>
</evidence>
<dbReference type="Pfam" id="PF02518">
    <property type="entry name" value="HATPase_c"/>
    <property type="match status" value="1"/>
</dbReference>
<dbReference type="PATRIC" id="fig|997761.3.peg.3920"/>
<dbReference type="Proteomes" id="UP000007392">
    <property type="component" value="Chromosome"/>
</dbReference>
<keyword evidence="2" id="KW-1003">Cell membrane</keyword>